<evidence type="ECO:0000256" key="1">
    <source>
        <dbReference type="SAM" id="MobiDB-lite"/>
    </source>
</evidence>
<dbReference type="AlphaFoldDB" id="A0AA35MIF0"/>
<name>A0AA35MIF0_9HYPO</name>
<evidence type="ECO:0000313" key="2">
    <source>
        <dbReference type="EMBL" id="CAI6097766.1"/>
    </source>
</evidence>
<reference evidence="2" key="1">
    <citation type="submission" date="2023-01" db="EMBL/GenBank/DDBJ databases">
        <authorList>
            <person name="Piombo E."/>
        </authorList>
    </citation>
    <scope>NUCLEOTIDE SEQUENCE</scope>
</reference>
<feature type="region of interest" description="Disordered" evidence="1">
    <location>
        <begin position="31"/>
        <end position="58"/>
    </location>
</feature>
<dbReference type="EMBL" id="CABFNP030001295">
    <property type="protein sequence ID" value="CAI6097766.1"/>
    <property type="molecule type" value="Genomic_DNA"/>
</dbReference>
<protein>
    <submittedName>
        <fullName evidence="2">Uncharacterized protein</fullName>
    </submittedName>
</protein>
<feature type="region of interest" description="Disordered" evidence="1">
    <location>
        <begin position="75"/>
        <end position="105"/>
    </location>
</feature>
<feature type="compositionally biased region" description="Polar residues" evidence="1">
    <location>
        <begin position="85"/>
        <end position="94"/>
    </location>
</feature>
<keyword evidence="3" id="KW-1185">Reference proteome</keyword>
<accession>A0AA35MIF0</accession>
<comment type="caution">
    <text evidence="2">The sequence shown here is derived from an EMBL/GenBank/DDBJ whole genome shotgun (WGS) entry which is preliminary data.</text>
</comment>
<dbReference type="Proteomes" id="UP001160390">
    <property type="component" value="Unassembled WGS sequence"/>
</dbReference>
<sequence length="134" mass="15194">MEAISNLIESKYVTDVQGNFILDMYGRRIPLDAPRSPSSDSDAEVEYDTPTTTNSPKQESRLAYHFVFRRSRPSWRPHGGGQWTTGGYSEQDYSSGEGYAAPGCEEVPRHHPRGFEPGSWSRIARFVWPCLVHE</sequence>
<organism evidence="2 3">
    <name type="scientific">Clonostachys chloroleuca</name>
    <dbReference type="NCBI Taxonomy" id="1926264"/>
    <lineage>
        <taxon>Eukaryota</taxon>
        <taxon>Fungi</taxon>
        <taxon>Dikarya</taxon>
        <taxon>Ascomycota</taxon>
        <taxon>Pezizomycotina</taxon>
        <taxon>Sordariomycetes</taxon>
        <taxon>Hypocreomycetidae</taxon>
        <taxon>Hypocreales</taxon>
        <taxon>Bionectriaceae</taxon>
        <taxon>Clonostachys</taxon>
    </lineage>
</organism>
<evidence type="ECO:0000313" key="3">
    <source>
        <dbReference type="Proteomes" id="UP001160390"/>
    </source>
</evidence>
<gene>
    <name evidence="2" type="ORF">CCHLO57077_00015599</name>
</gene>
<proteinExistence type="predicted"/>